<reference evidence="3" key="1">
    <citation type="submission" date="2020-11" db="EMBL/GenBank/DDBJ databases">
        <authorList>
            <person name="Tran Van P."/>
        </authorList>
    </citation>
    <scope>NUCLEOTIDE SEQUENCE</scope>
</reference>
<keyword evidence="4" id="KW-1185">Reference proteome</keyword>
<protein>
    <submittedName>
        <fullName evidence="3">Uncharacterized protein</fullName>
    </submittedName>
</protein>
<dbReference type="AlphaFoldDB" id="A0A7R9BUI1"/>
<gene>
    <name evidence="3" type="ORF">NMOB1V02_LOCUS8112</name>
</gene>
<evidence type="ECO:0000313" key="4">
    <source>
        <dbReference type="Proteomes" id="UP000678499"/>
    </source>
</evidence>
<sequence length="294" mass="33136">MHGLSRGLLPSGRDHHMGKTQTIMCLAFAGELVMTYYSLVYPEKKSGLDPIAGTTLTILAFMASSALLKGIYQASLNPIVIPTPRFVGTLENPLYILVWLLYSAYEFAMLISVAINSGFRLVILAEYDTFTVVSEGVSLVLLSLMLFIHYFVVDYYKQLVDYNERERQGENNRLRQVSAWLRNFPRKHDEYHNNADLRRTAATTRQETAVLGSSARTMTGNNNRVGTVTTEDDVSVDNSIMDTDRLSEDGSSPPTEAYEEVHLPPITDNDSKSRPTHHGGHRRRNESPDSWDHY</sequence>
<dbReference type="EMBL" id="CAJPEX010002181">
    <property type="protein sequence ID" value="CAG0920604.1"/>
    <property type="molecule type" value="Genomic_DNA"/>
</dbReference>
<evidence type="ECO:0000256" key="1">
    <source>
        <dbReference type="SAM" id="MobiDB-lite"/>
    </source>
</evidence>
<feature type="transmembrane region" description="Helical" evidence="2">
    <location>
        <begin position="93"/>
        <end position="116"/>
    </location>
</feature>
<feature type="transmembrane region" description="Helical" evidence="2">
    <location>
        <begin position="136"/>
        <end position="156"/>
    </location>
</feature>
<feature type="compositionally biased region" description="Basic residues" evidence="1">
    <location>
        <begin position="274"/>
        <end position="284"/>
    </location>
</feature>
<accession>A0A7R9BUI1</accession>
<keyword evidence="2" id="KW-0472">Membrane</keyword>
<keyword evidence="2" id="KW-0812">Transmembrane</keyword>
<feature type="region of interest" description="Disordered" evidence="1">
    <location>
        <begin position="214"/>
        <end position="294"/>
    </location>
</feature>
<name>A0A7R9BUI1_9CRUS</name>
<proteinExistence type="predicted"/>
<feature type="compositionally biased region" description="Basic and acidic residues" evidence="1">
    <location>
        <begin position="285"/>
        <end position="294"/>
    </location>
</feature>
<feature type="compositionally biased region" description="Low complexity" evidence="1">
    <location>
        <begin position="216"/>
        <end position="229"/>
    </location>
</feature>
<keyword evidence="2" id="KW-1133">Transmembrane helix</keyword>
<feature type="transmembrane region" description="Helical" evidence="2">
    <location>
        <begin position="51"/>
        <end position="72"/>
    </location>
</feature>
<feature type="transmembrane region" description="Helical" evidence="2">
    <location>
        <begin position="21"/>
        <end position="39"/>
    </location>
</feature>
<evidence type="ECO:0000313" key="3">
    <source>
        <dbReference type="EMBL" id="CAD7280452.1"/>
    </source>
</evidence>
<organism evidence="3">
    <name type="scientific">Notodromas monacha</name>
    <dbReference type="NCBI Taxonomy" id="399045"/>
    <lineage>
        <taxon>Eukaryota</taxon>
        <taxon>Metazoa</taxon>
        <taxon>Ecdysozoa</taxon>
        <taxon>Arthropoda</taxon>
        <taxon>Crustacea</taxon>
        <taxon>Oligostraca</taxon>
        <taxon>Ostracoda</taxon>
        <taxon>Podocopa</taxon>
        <taxon>Podocopida</taxon>
        <taxon>Cypridocopina</taxon>
        <taxon>Cypridoidea</taxon>
        <taxon>Cyprididae</taxon>
        <taxon>Notodromas</taxon>
    </lineage>
</organism>
<dbReference type="Proteomes" id="UP000678499">
    <property type="component" value="Unassembled WGS sequence"/>
</dbReference>
<dbReference type="EMBL" id="OA884218">
    <property type="protein sequence ID" value="CAD7280452.1"/>
    <property type="molecule type" value="Genomic_DNA"/>
</dbReference>
<evidence type="ECO:0000256" key="2">
    <source>
        <dbReference type="SAM" id="Phobius"/>
    </source>
</evidence>